<name>A0A3N4KMN1_9PEZI</name>
<dbReference type="InParanoid" id="A0A3N4KMN1"/>
<reference evidence="2 3" key="1">
    <citation type="journal article" date="2018" name="Nat. Ecol. Evol.">
        <title>Pezizomycetes genomes reveal the molecular basis of ectomycorrhizal truffle lifestyle.</title>
        <authorList>
            <person name="Murat C."/>
            <person name="Payen T."/>
            <person name="Noel B."/>
            <person name="Kuo A."/>
            <person name="Morin E."/>
            <person name="Chen J."/>
            <person name="Kohler A."/>
            <person name="Krizsan K."/>
            <person name="Balestrini R."/>
            <person name="Da Silva C."/>
            <person name="Montanini B."/>
            <person name="Hainaut M."/>
            <person name="Levati E."/>
            <person name="Barry K.W."/>
            <person name="Belfiori B."/>
            <person name="Cichocki N."/>
            <person name="Clum A."/>
            <person name="Dockter R.B."/>
            <person name="Fauchery L."/>
            <person name="Guy J."/>
            <person name="Iotti M."/>
            <person name="Le Tacon F."/>
            <person name="Lindquist E.A."/>
            <person name="Lipzen A."/>
            <person name="Malagnac F."/>
            <person name="Mello A."/>
            <person name="Molinier V."/>
            <person name="Miyauchi S."/>
            <person name="Poulain J."/>
            <person name="Riccioni C."/>
            <person name="Rubini A."/>
            <person name="Sitrit Y."/>
            <person name="Splivallo R."/>
            <person name="Traeger S."/>
            <person name="Wang M."/>
            <person name="Zifcakova L."/>
            <person name="Wipf D."/>
            <person name="Zambonelli A."/>
            <person name="Paolocci F."/>
            <person name="Nowrousian M."/>
            <person name="Ottonello S."/>
            <person name="Baldrian P."/>
            <person name="Spatafora J.W."/>
            <person name="Henrissat B."/>
            <person name="Nagy L.G."/>
            <person name="Aury J.M."/>
            <person name="Wincker P."/>
            <person name="Grigoriev I.V."/>
            <person name="Bonfante P."/>
            <person name="Martin F.M."/>
        </authorList>
    </citation>
    <scope>NUCLEOTIDE SEQUENCE [LARGE SCALE GENOMIC DNA]</scope>
    <source>
        <strain evidence="2 3">CCBAS932</strain>
    </source>
</reference>
<proteinExistence type="predicted"/>
<evidence type="ECO:0000313" key="3">
    <source>
        <dbReference type="Proteomes" id="UP000277580"/>
    </source>
</evidence>
<evidence type="ECO:0000256" key="1">
    <source>
        <dbReference type="SAM" id="MobiDB-lite"/>
    </source>
</evidence>
<dbReference type="Pfam" id="PF18759">
    <property type="entry name" value="Plavaka"/>
    <property type="match status" value="1"/>
</dbReference>
<feature type="compositionally biased region" description="Acidic residues" evidence="1">
    <location>
        <begin position="66"/>
        <end position="75"/>
    </location>
</feature>
<dbReference type="OrthoDB" id="2803297at2759"/>
<dbReference type="InterPro" id="IPR041078">
    <property type="entry name" value="Plavaka"/>
</dbReference>
<feature type="region of interest" description="Disordered" evidence="1">
    <location>
        <begin position="65"/>
        <end position="131"/>
    </location>
</feature>
<evidence type="ECO:0000313" key="2">
    <source>
        <dbReference type="EMBL" id="RPB07065.1"/>
    </source>
</evidence>
<dbReference type="Proteomes" id="UP000277580">
    <property type="component" value="Unassembled WGS sequence"/>
</dbReference>
<organism evidence="2 3">
    <name type="scientific">Morchella conica CCBAS932</name>
    <dbReference type="NCBI Taxonomy" id="1392247"/>
    <lineage>
        <taxon>Eukaryota</taxon>
        <taxon>Fungi</taxon>
        <taxon>Dikarya</taxon>
        <taxon>Ascomycota</taxon>
        <taxon>Pezizomycotina</taxon>
        <taxon>Pezizomycetes</taxon>
        <taxon>Pezizales</taxon>
        <taxon>Morchellaceae</taxon>
        <taxon>Morchella</taxon>
    </lineage>
</organism>
<keyword evidence="3" id="KW-1185">Reference proteome</keyword>
<dbReference type="EMBL" id="ML119197">
    <property type="protein sequence ID" value="RPB07065.1"/>
    <property type="molecule type" value="Genomic_DNA"/>
</dbReference>
<accession>A0A3N4KMN1</accession>
<gene>
    <name evidence="2" type="ORF">P167DRAFT_579660</name>
</gene>
<sequence>MPLGNRYRTLSIHLISFDDSMNFIHGNLSLPGVHSPEYLLLRLRLDCIPWNYSPYFHRPPFHEVREDEDQEDETTLPDARPSTLTLVIDGSDDDTDSEVNSCVESDFDADSDNDGTATTAPLTAGQADDNQRATAYLPNSGQRLGRVQSYRDHMEENWKPWTPFKDAVEWRLSRFFIEHKLTSTSIDAYFNQGLHKTTKDGRSFQSAYTFLKQLDKMIGSSHNFQYGTVGDGFGRTINLYYRNPVEYSRDLLDQYCYKLYMVYWPESVYNADGYQLYFEMHTADWW</sequence>
<dbReference type="AlphaFoldDB" id="A0A3N4KMN1"/>
<protein>
    <submittedName>
        <fullName evidence="2">Uncharacterized protein</fullName>
    </submittedName>
</protein>